<name>A0A1C7M1X5_GRIFR</name>
<feature type="region of interest" description="Disordered" evidence="1">
    <location>
        <begin position="1"/>
        <end position="22"/>
    </location>
</feature>
<dbReference type="Proteomes" id="UP000092993">
    <property type="component" value="Unassembled WGS sequence"/>
</dbReference>
<dbReference type="AlphaFoldDB" id="A0A1C7M1X5"/>
<evidence type="ECO:0000313" key="3">
    <source>
        <dbReference type="Proteomes" id="UP000092993"/>
    </source>
</evidence>
<organism evidence="2 3">
    <name type="scientific">Grifola frondosa</name>
    <name type="common">Maitake</name>
    <name type="synonym">Polyporus frondosus</name>
    <dbReference type="NCBI Taxonomy" id="5627"/>
    <lineage>
        <taxon>Eukaryota</taxon>
        <taxon>Fungi</taxon>
        <taxon>Dikarya</taxon>
        <taxon>Basidiomycota</taxon>
        <taxon>Agaricomycotina</taxon>
        <taxon>Agaricomycetes</taxon>
        <taxon>Polyporales</taxon>
        <taxon>Grifolaceae</taxon>
        <taxon>Grifola</taxon>
    </lineage>
</organism>
<evidence type="ECO:0000256" key="1">
    <source>
        <dbReference type="SAM" id="MobiDB-lite"/>
    </source>
</evidence>
<gene>
    <name evidence="2" type="ORF">A0H81_09107</name>
</gene>
<reference evidence="2 3" key="1">
    <citation type="submission" date="2016-03" db="EMBL/GenBank/DDBJ databases">
        <title>Whole genome sequencing of Grifola frondosa 9006-11.</title>
        <authorList>
            <person name="Min B."/>
            <person name="Park H."/>
            <person name="Kim J.-G."/>
            <person name="Cho H."/>
            <person name="Oh Y.-L."/>
            <person name="Kong W.-S."/>
            <person name="Choi I.-G."/>
        </authorList>
    </citation>
    <scope>NUCLEOTIDE SEQUENCE [LARGE SCALE GENOMIC DNA]</scope>
    <source>
        <strain evidence="2 3">9006-11</strain>
    </source>
</reference>
<sequence>MAQIKEVDPARAQAKKVKKNGKSYLHTDKQTAHFEQVLRRSSDTTSSSTTSCLPSDGPIFSYARLFTSSTSTLHTQSIHNPCLRSA</sequence>
<keyword evidence="3" id="KW-1185">Reference proteome</keyword>
<proteinExistence type="predicted"/>
<protein>
    <submittedName>
        <fullName evidence="2">Uncharacterized protein</fullName>
    </submittedName>
</protein>
<comment type="caution">
    <text evidence="2">The sequence shown here is derived from an EMBL/GenBank/DDBJ whole genome shotgun (WGS) entry which is preliminary data.</text>
</comment>
<dbReference type="EMBL" id="LUGG01000013">
    <property type="protein sequence ID" value="OBZ70912.1"/>
    <property type="molecule type" value="Genomic_DNA"/>
</dbReference>
<accession>A0A1C7M1X5</accession>
<evidence type="ECO:0000313" key="2">
    <source>
        <dbReference type="EMBL" id="OBZ70912.1"/>
    </source>
</evidence>